<feature type="domain" description="PiggyBac transposable element-derived protein" evidence="2">
    <location>
        <begin position="303"/>
        <end position="658"/>
    </location>
</feature>
<dbReference type="EMBL" id="JACKWZ010000764">
    <property type="protein sequence ID" value="KAF9405299.1"/>
    <property type="molecule type" value="Genomic_DNA"/>
</dbReference>
<dbReference type="Proteomes" id="UP000648187">
    <property type="component" value="Unassembled WGS sequence"/>
</dbReference>
<organism evidence="3 4">
    <name type="scientific">Spodoptera exigua</name>
    <name type="common">Beet armyworm</name>
    <name type="synonym">Noctua fulgens</name>
    <dbReference type="NCBI Taxonomy" id="7107"/>
    <lineage>
        <taxon>Eukaryota</taxon>
        <taxon>Metazoa</taxon>
        <taxon>Ecdysozoa</taxon>
        <taxon>Arthropoda</taxon>
        <taxon>Hexapoda</taxon>
        <taxon>Insecta</taxon>
        <taxon>Pterygota</taxon>
        <taxon>Neoptera</taxon>
        <taxon>Endopterygota</taxon>
        <taxon>Lepidoptera</taxon>
        <taxon>Glossata</taxon>
        <taxon>Ditrysia</taxon>
        <taxon>Noctuoidea</taxon>
        <taxon>Noctuidae</taxon>
        <taxon>Amphipyrinae</taxon>
        <taxon>Spodoptera</taxon>
    </lineage>
</organism>
<dbReference type="Pfam" id="PF13843">
    <property type="entry name" value="DDE_Tnp_1_7"/>
    <property type="match status" value="1"/>
</dbReference>
<feature type="compositionally biased region" description="Basic and acidic residues" evidence="1">
    <location>
        <begin position="709"/>
        <end position="726"/>
    </location>
</feature>
<gene>
    <name evidence="3" type="ORF">HW555_013908</name>
</gene>
<dbReference type="PANTHER" id="PTHR47055">
    <property type="entry name" value="DDE_TNP_1_7 DOMAIN-CONTAINING PROTEIN"/>
    <property type="match status" value="1"/>
</dbReference>
<dbReference type="InterPro" id="IPR029526">
    <property type="entry name" value="PGBD"/>
</dbReference>
<dbReference type="InterPro" id="IPR052638">
    <property type="entry name" value="PiggyBac_TE-derived"/>
</dbReference>
<accession>A0A835KZC9</accession>
<evidence type="ECO:0000259" key="2">
    <source>
        <dbReference type="Pfam" id="PF13843"/>
    </source>
</evidence>
<name>A0A835KZC9_SPOEX</name>
<reference evidence="3" key="1">
    <citation type="submission" date="2020-08" db="EMBL/GenBank/DDBJ databases">
        <title>Spodoptera exigua strain:BAW_Kor-Di-RS1 Genome sequencing and assembly.</title>
        <authorList>
            <person name="Kim J."/>
            <person name="Nam H.Y."/>
            <person name="Kwon M."/>
            <person name="Choi J.H."/>
            <person name="Cho S.R."/>
            <person name="Kim G.-H."/>
        </authorList>
    </citation>
    <scope>NUCLEOTIDE SEQUENCE</scope>
    <source>
        <strain evidence="3">BAW_Kor-Di-RS1</strain>
        <tissue evidence="3">Whole-body</tissue>
    </source>
</reference>
<feature type="compositionally biased region" description="Acidic residues" evidence="1">
    <location>
        <begin position="696"/>
        <end position="708"/>
    </location>
</feature>
<dbReference type="AlphaFoldDB" id="A0A835KZC9"/>
<feature type="region of interest" description="Disordered" evidence="1">
    <location>
        <begin position="236"/>
        <end position="267"/>
    </location>
</feature>
<proteinExistence type="predicted"/>
<sequence>KLTEKETVKRTAEAETSERTVRRIVQEAKNSEFLTVFRTPGKNRNKTKPVTEIDTFDQSVVRTCVHNFHITNKELPTAEKLRKKLKEDINFNGSERSLRRILNNLGFRWKKAENNRRILIEKSNIRLLRIEFLKTLLKYREEGRSIVYPDESYVDSSHSGILNVNQIISHLEEDDDVFAADIFITPPDNWQNSDEDSGDEEFASINNLSRHQLLAEAELRVTRSSQPESRIVNELVGDEETVHSIPSTSSVSQPPQPISSLTVTQPPPKRRRVEVTRKWRFVDIPEKSEKEYCEPDFLENLENPVQFFELFFDEEVFELLRSETEKNAIQKGKHAFRITTTDIKHFIAILLLSGYNSVSRYRMYWEQRVDCSFPTVAALMSRNRFEDLLRYFHVADNNNLDPSDKFAKVRPLWKLLNARWVKYYPGDKNLSIDESMIPYYGKHGTKQHIHGKPIRFGYKSWSICTRLGYLIYGELYQGASTGNTHPELGVGASVVLDLISKLPQGSYSFYFDNFFTSLPLLEELQKMGHDGTGTIRANRTEKAPLKDPKEMKKTSRGSHHQCTDILSNITLVRYNDNNIVTVASTQCGSEPISKVKRYCDKQKKDVDQPRCFVNYNKFMGGVDRLDQNVGCYRIAIRLKRWYWQLLMFPLNVSVNNAFQLYKISPAAKKSNEAEYVKSDHIVDTVTEQFIIYASDDSDTSSDESDLDESFVHDQEPCPSVRDRIFK</sequence>
<comment type="caution">
    <text evidence="3">The sequence shown here is derived from an EMBL/GenBank/DDBJ whole genome shotgun (WGS) entry which is preliminary data.</text>
</comment>
<dbReference type="GO" id="GO:0043565">
    <property type="term" value="F:sequence-specific DNA binding"/>
    <property type="evidence" value="ECO:0007669"/>
    <property type="project" value="TreeGrafter"/>
</dbReference>
<feature type="non-terminal residue" evidence="3">
    <location>
        <position position="1"/>
    </location>
</feature>
<keyword evidence="4" id="KW-1185">Reference proteome</keyword>
<evidence type="ECO:0000313" key="3">
    <source>
        <dbReference type="EMBL" id="KAF9405299.1"/>
    </source>
</evidence>
<protein>
    <recommendedName>
        <fullName evidence="2">PiggyBac transposable element-derived protein domain-containing protein</fullName>
    </recommendedName>
</protein>
<evidence type="ECO:0000256" key="1">
    <source>
        <dbReference type="SAM" id="MobiDB-lite"/>
    </source>
</evidence>
<feature type="compositionally biased region" description="Low complexity" evidence="1">
    <location>
        <begin position="243"/>
        <end position="253"/>
    </location>
</feature>
<dbReference type="PANTHER" id="PTHR47055:SF2">
    <property type="entry name" value="PIGGYBAC TRANSPOSABLE ELEMENT-DERIVED PROTEIN 2-RELATED"/>
    <property type="match status" value="1"/>
</dbReference>
<evidence type="ECO:0000313" key="4">
    <source>
        <dbReference type="Proteomes" id="UP000648187"/>
    </source>
</evidence>
<feature type="region of interest" description="Disordered" evidence="1">
    <location>
        <begin position="696"/>
        <end position="726"/>
    </location>
</feature>